<keyword evidence="2" id="KW-1185">Reference proteome</keyword>
<dbReference type="Proteomes" id="UP001049176">
    <property type="component" value="Chromosome 11"/>
</dbReference>
<proteinExistence type="predicted"/>
<protein>
    <submittedName>
        <fullName evidence="1">Uncharacterized protein</fullName>
    </submittedName>
</protein>
<dbReference type="KEGG" id="more:E1B28_002969"/>
<evidence type="ECO:0000313" key="2">
    <source>
        <dbReference type="Proteomes" id="UP001049176"/>
    </source>
</evidence>
<evidence type="ECO:0000313" key="1">
    <source>
        <dbReference type="EMBL" id="KAG7085408.1"/>
    </source>
</evidence>
<gene>
    <name evidence="1" type="ORF">E1B28_002969</name>
</gene>
<dbReference type="AlphaFoldDB" id="A0A9P7RM25"/>
<reference evidence="1" key="1">
    <citation type="journal article" date="2021" name="Genome Biol. Evol.">
        <title>The assembled and annotated genome of the fairy-ring fungus Marasmius oreades.</title>
        <authorList>
            <person name="Hiltunen M."/>
            <person name="Ament-Velasquez S.L."/>
            <person name="Johannesson H."/>
        </authorList>
    </citation>
    <scope>NUCLEOTIDE SEQUENCE</scope>
    <source>
        <strain evidence="1">03SP1</strain>
    </source>
</reference>
<name>A0A9P7RM25_9AGAR</name>
<organism evidence="1 2">
    <name type="scientific">Marasmius oreades</name>
    <name type="common">fairy-ring Marasmius</name>
    <dbReference type="NCBI Taxonomy" id="181124"/>
    <lineage>
        <taxon>Eukaryota</taxon>
        <taxon>Fungi</taxon>
        <taxon>Dikarya</taxon>
        <taxon>Basidiomycota</taxon>
        <taxon>Agaricomycotina</taxon>
        <taxon>Agaricomycetes</taxon>
        <taxon>Agaricomycetidae</taxon>
        <taxon>Agaricales</taxon>
        <taxon>Marasmiineae</taxon>
        <taxon>Marasmiaceae</taxon>
        <taxon>Marasmius</taxon>
    </lineage>
</organism>
<comment type="caution">
    <text evidence="1">The sequence shown here is derived from an EMBL/GenBank/DDBJ whole genome shotgun (WGS) entry which is preliminary data.</text>
</comment>
<dbReference type="RefSeq" id="XP_043001879.1">
    <property type="nucleotide sequence ID" value="XM_043159925.1"/>
</dbReference>
<dbReference type="EMBL" id="CM032191">
    <property type="protein sequence ID" value="KAG7085408.1"/>
    <property type="molecule type" value="Genomic_DNA"/>
</dbReference>
<sequence>MSEKETNRTRGYTVPMELRHSIVLSGVLGPNFANLSNPDSSQIQHGPCSRVHVERQMRNAQVLFSETRCTSWLLHRSSVATPRPIFPTTLLKIGYRVPACVDFTQPSNLQKRSWGTVPSVHLDWKGRQ</sequence>
<accession>A0A9P7RM25</accession>
<dbReference type="GeneID" id="66072045"/>